<keyword evidence="1" id="KW-0812">Transmembrane</keyword>
<dbReference type="EMBL" id="CAEZWZ010000143">
    <property type="protein sequence ID" value="CAB4677150.1"/>
    <property type="molecule type" value="Genomic_DNA"/>
</dbReference>
<evidence type="ECO:0000313" key="2">
    <source>
        <dbReference type="EMBL" id="CAB4534912.1"/>
    </source>
</evidence>
<dbReference type="EMBL" id="CAEZSM010000009">
    <property type="protein sequence ID" value="CAB4534912.1"/>
    <property type="molecule type" value="Genomic_DNA"/>
</dbReference>
<dbReference type="EMBL" id="CAFBRW010000030">
    <property type="protein sequence ID" value="CAB5112875.1"/>
    <property type="molecule type" value="Genomic_DNA"/>
</dbReference>
<keyword evidence="1" id="KW-1133">Transmembrane helix</keyword>
<feature type="transmembrane region" description="Helical" evidence="1">
    <location>
        <begin position="6"/>
        <end position="25"/>
    </location>
</feature>
<evidence type="ECO:0000256" key="1">
    <source>
        <dbReference type="SAM" id="Phobius"/>
    </source>
</evidence>
<gene>
    <name evidence="2" type="ORF">UFOPK1438_00147</name>
    <name evidence="3" type="ORF">UFOPK2329_00851</name>
    <name evidence="4" type="ORF">UFOPK3166_00663</name>
    <name evidence="5" type="ORF">UFOPK4424_00260</name>
</gene>
<protein>
    <submittedName>
        <fullName evidence="4">Unannotated protein</fullName>
    </submittedName>
</protein>
<keyword evidence="1" id="KW-0472">Membrane</keyword>
<evidence type="ECO:0000313" key="4">
    <source>
        <dbReference type="EMBL" id="CAB4826378.1"/>
    </source>
</evidence>
<proteinExistence type="predicted"/>
<name>A0A6J7A1A6_9ZZZZ</name>
<reference evidence="4" key="1">
    <citation type="submission" date="2020-05" db="EMBL/GenBank/DDBJ databases">
        <authorList>
            <person name="Chiriac C."/>
            <person name="Salcher M."/>
            <person name="Ghai R."/>
            <person name="Kavagutti S V."/>
        </authorList>
    </citation>
    <scope>NUCLEOTIDE SEQUENCE</scope>
</reference>
<evidence type="ECO:0000313" key="3">
    <source>
        <dbReference type="EMBL" id="CAB4677150.1"/>
    </source>
</evidence>
<organism evidence="4">
    <name type="scientific">freshwater metagenome</name>
    <dbReference type="NCBI Taxonomy" id="449393"/>
    <lineage>
        <taxon>unclassified sequences</taxon>
        <taxon>metagenomes</taxon>
        <taxon>ecological metagenomes</taxon>
    </lineage>
</organism>
<dbReference type="AlphaFoldDB" id="A0A6J7A1A6"/>
<dbReference type="EMBL" id="CAFABD010000090">
    <property type="protein sequence ID" value="CAB4826378.1"/>
    <property type="molecule type" value="Genomic_DNA"/>
</dbReference>
<evidence type="ECO:0000313" key="5">
    <source>
        <dbReference type="EMBL" id="CAB5112875.1"/>
    </source>
</evidence>
<sequence>MNSGLSLAISFIVVIAIVILVGKRFRISARYERKEKILTPWNSLDQGIDPTENDGNK</sequence>
<accession>A0A6J7A1A6</accession>